<proteinExistence type="predicted"/>
<protein>
    <submittedName>
        <fullName evidence="2">Acyl carrier protein</fullName>
    </submittedName>
</protein>
<dbReference type="InterPro" id="IPR036736">
    <property type="entry name" value="ACP-like_sf"/>
</dbReference>
<accession>A0ABY3YRT0</accession>
<evidence type="ECO:0000313" key="2">
    <source>
        <dbReference type="EMBL" id="UNZ00606.1"/>
    </source>
</evidence>
<dbReference type="EMBL" id="CP094298">
    <property type="protein sequence ID" value="UNZ00606.1"/>
    <property type="molecule type" value="Genomic_DNA"/>
</dbReference>
<dbReference type="Pfam" id="PF00550">
    <property type="entry name" value="PP-binding"/>
    <property type="match status" value="1"/>
</dbReference>
<organism evidence="2 3">
    <name type="scientific">Streptomyces rimosus subsp. rimosus</name>
    <dbReference type="NCBI Taxonomy" id="132474"/>
    <lineage>
        <taxon>Bacteria</taxon>
        <taxon>Bacillati</taxon>
        <taxon>Actinomycetota</taxon>
        <taxon>Actinomycetes</taxon>
        <taxon>Kitasatosporales</taxon>
        <taxon>Streptomycetaceae</taxon>
        <taxon>Streptomyces</taxon>
    </lineage>
</organism>
<dbReference type="Gene3D" id="1.10.1200.10">
    <property type="entry name" value="ACP-like"/>
    <property type="match status" value="1"/>
</dbReference>
<dbReference type="SUPFAM" id="SSF47336">
    <property type="entry name" value="ACP-like"/>
    <property type="match status" value="1"/>
</dbReference>
<evidence type="ECO:0000313" key="3">
    <source>
        <dbReference type="Proteomes" id="UP000829494"/>
    </source>
</evidence>
<dbReference type="InterPro" id="IPR009081">
    <property type="entry name" value="PP-bd_ACP"/>
</dbReference>
<reference evidence="2 3" key="1">
    <citation type="submission" date="2022-03" db="EMBL/GenBank/DDBJ databases">
        <title>Complete genome of Streptomyces rimosus ssp. rimosus R7 (=ATCC 10970).</title>
        <authorList>
            <person name="Beganovic S."/>
            <person name="Ruckert C."/>
            <person name="Busche T."/>
            <person name="Kalinowski J."/>
            <person name="Wittmann C."/>
        </authorList>
    </citation>
    <scope>NUCLEOTIDE SEQUENCE [LARGE SCALE GENOMIC DNA]</scope>
    <source>
        <strain evidence="2 3">R7</strain>
    </source>
</reference>
<sequence>MTSRLFPYLVSELEQAFGIDRAAATPESTIEALGLDSLALMELVVRYEDEHGAELPETAASRLGTTSTLADICAVLERALPDEQRPAQPAGGTPS</sequence>
<dbReference type="Proteomes" id="UP000829494">
    <property type="component" value="Chromosome"/>
</dbReference>
<keyword evidence="3" id="KW-1185">Reference proteome</keyword>
<evidence type="ECO:0000259" key="1">
    <source>
        <dbReference type="PROSITE" id="PS50075"/>
    </source>
</evidence>
<dbReference type="RefSeq" id="WP_003979999.1">
    <property type="nucleotide sequence ID" value="NZ_CP043497.1"/>
</dbReference>
<dbReference type="GeneID" id="66860317"/>
<dbReference type="PROSITE" id="PS50075">
    <property type="entry name" value="CARRIER"/>
    <property type="match status" value="1"/>
</dbReference>
<name>A0ABY3YRT0_STRRM</name>
<feature type="domain" description="Carrier" evidence="1">
    <location>
        <begin position="1"/>
        <end position="80"/>
    </location>
</feature>
<gene>
    <name evidence="2" type="primary">acpP1</name>
    <name evidence="2" type="ORF">SRIMR7_00470</name>
</gene>